<dbReference type="SUPFAM" id="SSF52172">
    <property type="entry name" value="CheY-like"/>
    <property type="match status" value="1"/>
</dbReference>
<dbReference type="InterPro" id="IPR001633">
    <property type="entry name" value="EAL_dom"/>
</dbReference>
<feature type="domain" description="PAC" evidence="4">
    <location>
        <begin position="319"/>
        <end position="371"/>
    </location>
</feature>
<dbReference type="STRING" id="484498.SAMN05421686_10999"/>
<evidence type="ECO:0000259" key="4">
    <source>
        <dbReference type="PROSITE" id="PS50113"/>
    </source>
</evidence>
<dbReference type="SUPFAM" id="SSF55785">
    <property type="entry name" value="PYP-like sensor domain (PAS domain)"/>
    <property type="match status" value="1"/>
</dbReference>
<dbReference type="RefSeq" id="WP_076517154.1">
    <property type="nucleotide sequence ID" value="NZ_FTOH01000009.1"/>
</dbReference>
<feature type="domain" description="Response regulatory" evidence="2">
    <location>
        <begin position="5"/>
        <end position="120"/>
    </location>
</feature>
<dbReference type="InterPro" id="IPR001789">
    <property type="entry name" value="Sig_transdc_resp-reg_receiver"/>
</dbReference>
<dbReference type="Pfam" id="PF13426">
    <property type="entry name" value="PAS_9"/>
    <property type="match status" value="1"/>
</dbReference>
<dbReference type="AlphaFoldDB" id="A0A1N7PD44"/>
<feature type="modified residue" description="4-aspartylphosphate" evidence="1">
    <location>
        <position position="55"/>
    </location>
</feature>
<dbReference type="PANTHER" id="PTHR44757">
    <property type="entry name" value="DIGUANYLATE CYCLASE DGCP"/>
    <property type="match status" value="1"/>
</dbReference>
<dbReference type="Gene3D" id="3.20.20.450">
    <property type="entry name" value="EAL domain"/>
    <property type="match status" value="1"/>
</dbReference>
<keyword evidence="8" id="KW-1185">Reference proteome</keyword>
<organism evidence="7 8">
    <name type="scientific">Thalassolituus maritimus</name>
    <dbReference type="NCBI Taxonomy" id="484498"/>
    <lineage>
        <taxon>Bacteria</taxon>
        <taxon>Pseudomonadati</taxon>
        <taxon>Pseudomonadota</taxon>
        <taxon>Gammaproteobacteria</taxon>
        <taxon>Oceanospirillales</taxon>
        <taxon>Oceanospirillaceae</taxon>
        <taxon>Thalassolituus</taxon>
    </lineage>
</organism>
<evidence type="ECO:0000259" key="2">
    <source>
        <dbReference type="PROSITE" id="PS50110"/>
    </source>
</evidence>
<dbReference type="InterPro" id="IPR035965">
    <property type="entry name" value="PAS-like_dom_sf"/>
</dbReference>
<accession>A0A1N7PD44</accession>
<dbReference type="SMART" id="SM00091">
    <property type="entry name" value="PAS"/>
    <property type="match status" value="1"/>
</dbReference>
<dbReference type="CDD" id="cd17534">
    <property type="entry name" value="REC_DC-like"/>
    <property type="match status" value="1"/>
</dbReference>
<dbReference type="InterPro" id="IPR000014">
    <property type="entry name" value="PAS"/>
</dbReference>
<name>A0A1N7PD44_9GAMM</name>
<dbReference type="PANTHER" id="PTHR44757:SF2">
    <property type="entry name" value="BIOFILM ARCHITECTURE MAINTENANCE PROTEIN MBAA"/>
    <property type="match status" value="1"/>
</dbReference>
<dbReference type="PROSITE" id="PS50110">
    <property type="entry name" value="RESPONSE_REGULATORY"/>
    <property type="match status" value="1"/>
</dbReference>
<dbReference type="InterPro" id="IPR000700">
    <property type="entry name" value="PAS-assoc_C"/>
</dbReference>
<dbReference type="InterPro" id="IPR043128">
    <property type="entry name" value="Rev_trsase/Diguanyl_cyclase"/>
</dbReference>
<keyword evidence="1" id="KW-0597">Phosphoprotein</keyword>
<dbReference type="GO" id="GO:0000160">
    <property type="term" value="P:phosphorelay signal transduction system"/>
    <property type="evidence" value="ECO:0007669"/>
    <property type="project" value="InterPro"/>
</dbReference>
<dbReference type="InterPro" id="IPR029787">
    <property type="entry name" value="Nucleotide_cyclase"/>
</dbReference>
<evidence type="ECO:0000313" key="8">
    <source>
        <dbReference type="Proteomes" id="UP000185639"/>
    </source>
</evidence>
<dbReference type="Pfam" id="PF00072">
    <property type="entry name" value="Response_reg"/>
    <property type="match status" value="1"/>
</dbReference>
<gene>
    <name evidence="7" type="ORF">SAMN05421686_10999</name>
</gene>
<feature type="domain" description="PAS" evidence="3">
    <location>
        <begin position="247"/>
        <end position="299"/>
    </location>
</feature>
<dbReference type="InterPro" id="IPR035919">
    <property type="entry name" value="EAL_sf"/>
</dbReference>
<evidence type="ECO:0000313" key="7">
    <source>
        <dbReference type="EMBL" id="SIT08484.1"/>
    </source>
</evidence>
<dbReference type="InterPro" id="IPR011006">
    <property type="entry name" value="CheY-like_superfamily"/>
</dbReference>
<dbReference type="Gene3D" id="3.40.50.2300">
    <property type="match status" value="1"/>
</dbReference>
<evidence type="ECO:0000259" key="3">
    <source>
        <dbReference type="PROSITE" id="PS50112"/>
    </source>
</evidence>
<dbReference type="NCBIfam" id="TIGR00229">
    <property type="entry name" value="sensory_box"/>
    <property type="match status" value="1"/>
</dbReference>
<sequence>MSGEKILITEDERITALDLKMTLEKLGYLVVGSVASGEESIEFARRLKPDLVLMDIHLKTAMMGTEAAYKISQELGIPVIFLSAYSDRSVIREAGQSTPYGYLIKPYDGREIDASIQVALAKHAVDDEIKKSDMKLKLALDAANMSAWEWQPEGELNLPEPDRPEVKSFTGTVDDIIRRVHPEDRDFLVSSLNNTGQLSQQVRLQLKESGNYHNVDLFAAVISDSEDQRKVVGIARDVETEVREREELRQARVVFESISEAILITDAQRKVISANPALETITGFSIDEVKGRDPDEFLHARRHKDHFSPKLLEQGNHFWSGEVACNTKSGERFPAWEHISGVFDDDGMVTNYVFTISDIGELRRAEKNLQRMAFLDSLTGVGNRVHLERTLSECLHAQRNSAEPVAVLYIDLDGFKLVNDTLGHAEGDRLLQIIAERFVSSVREDDTVTRVGGDEFVIVAPHFSDHEGLRVMANKLLRAVAEPITLSREVVEVSASIGVAISGGELITHEDVITAADTALMHAKSAGKSCYKFYDFELAMVSVERNRIERNIKGALNSNEICVEFQPLVDVVNNRVYGAEALCRWYSHDLGMIPPERFIPIAEQSNVILELGKKVLVESFTQLHHWRSQGLTDLVVSVNVSARQLSDKNFPAIISYLLNEHDVPADRVELEVTETAIQNNKRSKQQLDQLRALGIRLAIDDFGTGYSSLSRLKFLPFDRVKIDRSFVMDLPNSESDVEICKAIFALCGVLGMNVTAEGIENGNQLDTLRDMGCGCGQGFLFGRSMPSQQFVEWVKGFHLNNG</sequence>
<feature type="domain" description="EAL" evidence="5">
    <location>
        <begin position="545"/>
        <end position="798"/>
    </location>
</feature>
<dbReference type="Gene3D" id="3.30.70.270">
    <property type="match status" value="1"/>
</dbReference>
<dbReference type="Proteomes" id="UP000185639">
    <property type="component" value="Unassembled WGS sequence"/>
</dbReference>
<protein>
    <submittedName>
        <fullName evidence="7">PAS domain S-box-containing protein/diguanylate cyclase (GGDEF) domain-containing protein</fullName>
    </submittedName>
</protein>
<dbReference type="CDD" id="cd01949">
    <property type="entry name" value="GGDEF"/>
    <property type="match status" value="1"/>
</dbReference>
<feature type="domain" description="GGDEF" evidence="6">
    <location>
        <begin position="403"/>
        <end position="536"/>
    </location>
</feature>
<dbReference type="SMART" id="SM00267">
    <property type="entry name" value="GGDEF"/>
    <property type="match status" value="1"/>
</dbReference>
<dbReference type="CDD" id="cd01948">
    <property type="entry name" value="EAL"/>
    <property type="match status" value="1"/>
</dbReference>
<dbReference type="PROSITE" id="PS50112">
    <property type="entry name" value="PAS"/>
    <property type="match status" value="1"/>
</dbReference>
<dbReference type="SMART" id="SM00052">
    <property type="entry name" value="EAL"/>
    <property type="match status" value="1"/>
</dbReference>
<evidence type="ECO:0000259" key="6">
    <source>
        <dbReference type="PROSITE" id="PS50887"/>
    </source>
</evidence>
<evidence type="ECO:0000256" key="1">
    <source>
        <dbReference type="PROSITE-ProRule" id="PRU00169"/>
    </source>
</evidence>
<dbReference type="CDD" id="cd00130">
    <property type="entry name" value="PAS"/>
    <property type="match status" value="1"/>
</dbReference>
<evidence type="ECO:0000259" key="5">
    <source>
        <dbReference type="PROSITE" id="PS50883"/>
    </source>
</evidence>
<dbReference type="NCBIfam" id="TIGR00254">
    <property type="entry name" value="GGDEF"/>
    <property type="match status" value="1"/>
</dbReference>
<dbReference type="PROSITE" id="PS50113">
    <property type="entry name" value="PAC"/>
    <property type="match status" value="1"/>
</dbReference>
<dbReference type="SMART" id="SM00448">
    <property type="entry name" value="REC"/>
    <property type="match status" value="1"/>
</dbReference>
<dbReference type="Pfam" id="PF00563">
    <property type="entry name" value="EAL"/>
    <property type="match status" value="1"/>
</dbReference>
<dbReference type="InterPro" id="IPR052155">
    <property type="entry name" value="Biofilm_reg_signaling"/>
</dbReference>
<dbReference type="SUPFAM" id="SSF55073">
    <property type="entry name" value="Nucleotide cyclase"/>
    <property type="match status" value="1"/>
</dbReference>
<dbReference type="PROSITE" id="PS50883">
    <property type="entry name" value="EAL"/>
    <property type="match status" value="1"/>
</dbReference>
<dbReference type="OrthoDB" id="9804951at2"/>
<dbReference type="Pfam" id="PF00990">
    <property type="entry name" value="GGDEF"/>
    <property type="match status" value="1"/>
</dbReference>
<proteinExistence type="predicted"/>
<reference evidence="8" key="1">
    <citation type="submission" date="2017-01" db="EMBL/GenBank/DDBJ databases">
        <authorList>
            <person name="Varghese N."/>
            <person name="Submissions S."/>
        </authorList>
    </citation>
    <scope>NUCLEOTIDE SEQUENCE [LARGE SCALE GENOMIC DNA]</scope>
    <source>
        <strain evidence="8">DSM 24913</strain>
    </source>
</reference>
<dbReference type="EMBL" id="FTOH01000009">
    <property type="protein sequence ID" value="SIT08484.1"/>
    <property type="molecule type" value="Genomic_DNA"/>
</dbReference>
<dbReference type="InterPro" id="IPR000160">
    <property type="entry name" value="GGDEF_dom"/>
</dbReference>
<dbReference type="SUPFAM" id="SSF141868">
    <property type="entry name" value="EAL domain-like"/>
    <property type="match status" value="1"/>
</dbReference>
<dbReference type="PROSITE" id="PS50887">
    <property type="entry name" value="GGDEF"/>
    <property type="match status" value="1"/>
</dbReference>
<dbReference type="Gene3D" id="3.30.450.20">
    <property type="entry name" value="PAS domain"/>
    <property type="match status" value="2"/>
</dbReference>